<dbReference type="Proteomes" id="UP000198916">
    <property type="component" value="Unassembled WGS sequence"/>
</dbReference>
<protein>
    <recommendedName>
        <fullName evidence="3">Zinc-binding dehydrogenase</fullName>
    </recommendedName>
</protein>
<evidence type="ECO:0008006" key="3">
    <source>
        <dbReference type="Google" id="ProtNLM"/>
    </source>
</evidence>
<name>A0A1H7P803_9SPHI</name>
<accession>A0A1H7P803</accession>
<gene>
    <name evidence="1" type="ORF">SAMN05421740_104245</name>
</gene>
<keyword evidence="2" id="KW-1185">Reference proteome</keyword>
<organism evidence="1 2">
    <name type="scientific">Parapedobacter koreensis</name>
    <dbReference type="NCBI Taxonomy" id="332977"/>
    <lineage>
        <taxon>Bacteria</taxon>
        <taxon>Pseudomonadati</taxon>
        <taxon>Bacteroidota</taxon>
        <taxon>Sphingobacteriia</taxon>
        <taxon>Sphingobacteriales</taxon>
        <taxon>Sphingobacteriaceae</taxon>
        <taxon>Parapedobacter</taxon>
    </lineage>
</organism>
<evidence type="ECO:0000313" key="1">
    <source>
        <dbReference type="EMBL" id="SEL31766.1"/>
    </source>
</evidence>
<sequence length="72" mass="8300">MLDIMQDFHNFLFRAVIDFFGKSHQTWKSLRGSWSKVPSNPISQLYGFNEMKAAHLQQETGRTVGKIVVTLD</sequence>
<reference evidence="2" key="1">
    <citation type="submission" date="2016-10" db="EMBL/GenBank/DDBJ databases">
        <authorList>
            <person name="Varghese N."/>
            <person name="Submissions S."/>
        </authorList>
    </citation>
    <scope>NUCLEOTIDE SEQUENCE [LARGE SCALE GENOMIC DNA]</scope>
    <source>
        <strain evidence="2">Jip14</strain>
    </source>
</reference>
<evidence type="ECO:0000313" key="2">
    <source>
        <dbReference type="Proteomes" id="UP000198916"/>
    </source>
</evidence>
<dbReference type="EMBL" id="FNZR01000004">
    <property type="protein sequence ID" value="SEL31766.1"/>
    <property type="molecule type" value="Genomic_DNA"/>
</dbReference>
<dbReference type="AlphaFoldDB" id="A0A1H7P803"/>
<proteinExistence type="predicted"/>